<keyword evidence="1" id="KW-0645">Protease</keyword>
<keyword evidence="1" id="KW-0378">Hydrolase</keyword>
<feature type="non-terminal residue" evidence="1">
    <location>
        <position position="145"/>
    </location>
</feature>
<evidence type="ECO:0000313" key="2">
    <source>
        <dbReference type="Proteomes" id="UP000291213"/>
    </source>
</evidence>
<dbReference type="GO" id="GO:0006508">
    <property type="term" value="P:proteolysis"/>
    <property type="evidence" value="ECO:0007669"/>
    <property type="project" value="UniProtKB-KW"/>
</dbReference>
<dbReference type="EMBL" id="BDMD01000029">
    <property type="protein sequence ID" value="GBF08850.1"/>
    <property type="molecule type" value="Genomic_DNA"/>
</dbReference>
<reference evidence="1 2" key="1">
    <citation type="submission" date="2017-02" db="EMBL/GenBank/DDBJ databases">
        <title>isolation and characterization of a novel temperate virus Aeropyrum globular virus 1 infecting hyperthermophilic archaeon Aeropyrum.</title>
        <authorList>
            <person name="Yumiya M."/>
            <person name="Yoshida T."/>
            <person name="Sako Y."/>
        </authorList>
    </citation>
    <scope>NUCLEOTIDE SEQUENCE [LARGE SCALE GENOMIC DNA]</scope>
    <source>
        <strain evidence="1 2">YK1-12-2013</strain>
    </source>
</reference>
<dbReference type="GO" id="GO:0008233">
    <property type="term" value="F:peptidase activity"/>
    <property type="evidence" value="ECO:0007669"/>
    <property type="project" value="UniProtKB-KW"/>
</dbReference>
<dbReference type="AlphaFoldDB" id="A0A401H8Y2"/>
<comment type="caution">
    <text evidence="1">The sequence shown here is derived from an EMBL/GenBank/DDBJ whole genome shotgun (WGS) entry which is preliminary data.</text>
</comment>
<sequence length="145" mass="14895">MLVDSLGEEGLGLGELEALGVAVPVVVYLEPWADPGLLLEEYRGLVWLYRGPLVSLVGGALGVEDLLSLAGEPGVSLVVPAGPLRPVAKAEELPPDVPRGVLGAVASASTEGGVVYDRPLRLTGALEAWEMGYRGGGVVIGVIDT</sequence>
<organism evidence="1 2">
    <name type="scientific">Aeropyrum pernix</name>
    <dbReference type="NCBI Taxonomy" id="56636"/>
    <lineage>
        <taxon>Archaea</taxon>
        <taxon>Thermoproteota</taxon>
        <taxon>Thermoprotei</taxon>
        <taxon>Desulfurococcales</taxon>
        <taxon>Desulfurococcaceae</taxon>
        <taxon>Aeropyrum</taxon>
    </lineage>
</organism>
<proteinExistence type="predicted"/>
<accession>A0A401H8Y2</accession>
<protein>
    <submittedName>
        <fullName evidence="1">Surface layer-associated protease</fullName>
    </submittedName>
</protein>
<dbReference type="Proteomes" id="UP000291213">
    <property type="component" value="Unassembled WGS sequence"/>
</dbReference>
<evidence type="ECO:0000313" key="1">
    <source>
        <dbReference type="EMBL" id="GBF08850.1"/>
    </source>
</evidence>
<name>A0A401H8Y2_AERPX</name>
<gene>
    <name evidence="1" type="ORF">apy_05750</name>
</gene>